<feature type="transmembrane region" description="Helical" evidence="2">
    <location>
        <begin position="792"/>
        <end position="811"/>
    </location>
</feature>
<dbReference type="OrthoDB" id="6515930at2759"/>
<dbReference type="Proteomes" id="UP000604046">
    <property type="component" value="Unassembled WGS sequence"/>
</dbReference>
<reference evidence="5" key="1">
    <citation type="submission" date="2021-02" db="EMBL/GenBank/DDBJ databases">
        <authorList>
            <person name="Dougan E. K."/>
            <person name="Rhodes N."/>
            <person name="Thang M."/>
            <person name="Chan C."/>
        </authorList>
    </citation>
    <scope>NUCLEOTIDE SEQUENCE</scope>
</reference>
<feature type="compositionally biased region" description="Basic residues" evidence="1">
    <location>
        <begin position="1117"/>
        <end position="1128"/>
    </location>
</feature>
<feature type="region of interest" description="Disordered" evidence="1">
    <location>
        <begin position="1117"/>
        <end position="1210"/>
    </location>
</feature>
<feature type="transmembrane region" description="Helical" evidence="2">
    <location>
        <begin position="981"/>
        <end position="999"/>
    </location>
</feature>
<comment type="caution">
    <text evidence="5">The sequence shown here is derived from an EMBL/GenBank/DDBJ whole genome shotgun (WGS) entry which is preliminary data.</text>
</comment>
<feature type="compositionally biased region" description="Polar residues" evidence="1">
    <location>
        <begin position="1151"/>
        <end position="1163"/>
    </location>
</feature>
<feature type="transmembrane region" description="Helical" evidence="2">
    <location>
        <begin position="692"/>
        <end position="711"/>
    </location>
</feature>
<feature type="domain" description="Tyrosine-protein kinase ephrin type A/B receptor-like" evidence="4">
    <location>
        <begin position="531"/>
        <end position="579"/>
    </location>
</feature>
<feature type="transmembrane region" description="Helical" evidence="2">
    <location>
        <begin position="823"/>
        <end position="848"/>
    </location>
</feature>
<proteinExistence type="predicted"/>
<keyword evidence="2" id="KW-0472">Membrane</keyword>
<evidence type="ECO:0000256" key="2">
    <source>
        <dbReference type="SAM" id="Phobius"/>
    </source>
</evidence>
<evidence type="ECO:0000313" key="5">
    <source>
        <dbReference type="EMBL" id="CAE7433182.1"/>
    </source>
</evidence>
<dbReference type="SMART" id="SM01411">
    <property type="entry name" value="Ephrin_rec_like"/>
    <property type="match status" value="2"/>
</dbReference>
<name>A0A812RD29_9DINO</name>
<evidence type="ECO:0000259" key="4">
    <source>
        <dbReference type="Pfam" id="PF07699"/>
    </source>
</evidence>
<dbReference type="EMBL" id="CAJNDS010002325">
    <property type="protein sequence ID" value="CAE7433182.1"/>
    <property type="molecule type" value="Genomic_DNA"/>
</dbReference>
<organism evidence="5 6">
    <name type="scientific">Symbiodinium natans</name>
    <dbReference type="NCBI Taxonomy" id="878477"/>
    <lineage>
        <taxon>Eukaryota</taxon>
        <taxon>Sar</taxon>
        <taxon>Alveolata</taxon>
        <taxon>Dinophyceae</taxon>
        <taxon>Suessiales</taxon>
        <taxon>Symbiodiniaceae</taxon>
        <taxon>Symbiodinium</taxon>
    </lineage>
</organism>
<feature type="compositionally biased region" description="Polar residues" evidence="1">
    <location>
        <begin position="1177"/>
        <end position="1187"/>
    </location>
</feature>
<evidence type="ECO:0000256" key="1">
    <source>
        <dbReference type="SAM" id="MobiDB-lite"/>
    </source>
</evidence>
<keyword evidence="2" id="KW-0812">Transmembrane</keyword>
<dbReference type="Gene3D" id="2.10.50.10">
    <property type="entry name" value="Tumor Necrosis Factor Receptor, subunit A, domain 2"/>
    <property type="match status" value="1"/>
</dbReference>
<protein>
    <recommendedName>
        <fullName evidence="4">Tyrosine-protein kinase ephrin type A/B receptor-like domain-containing protein</fullName>
    </recommendedName>
</protein>
<dbReference type="Pfam" id="PF07699">
    <property type="entry name" value="Ephrin_rec_like"/>
    <property type="match status" value="1"/>
</dbReference>
<gene>
    <name evidence="5" type="ORF">SNAT2548_LOCUS23524</name>
</gene>
<sequence length="1217" mass="133431">MVSLCNARIVPLWLGLWLLLFVRVRGTCLPEARPVEERRNLTDSQGRSLPVGMNHGFNEISEIVTRIAGMLIQDALGYNVHINPRSGGERALYYLAGCDQPQSRTGCNDGPNQYHIALIPISQRHWDTLTVFKSKKPEKVGTGIGYEAIATLHMTEEVAQHALQEKGLSLQYYSNWNASWWDLSKYFDNFTSIPTSQLLGNGTPGRVEWLKCSFKLRKKEAERLRALWALTISHSFALHVALVFVSSSRDFTRHVWLGDPTFMAEYVNITGDLGGLHPNGTGICPDGHWFLSPSCRANPSKCVPAMSRESFSGGDMQQILQKSAAFDMPLAIARARPEFDRSIVLERRVLFWLNRPDLELRAAQPVPVMFPAYDNVAYDSGDFRTLSSGFLSAKWISRDLAVLAPSIVDFVTRLEMSTSVIEAMFDRLYIEGVSDEALCQWLLNNRRHWTSWIPDETQCIPGFGLYDSVNGEYIQMRGESVQGVVCKACESGHSSVQQFDDRGYTHVCTLCPPGTSQPSGAATSCTRCGLGEYQDMAGSKACKRCGVGSYQDELGATACKACRNNTTTVGLGSLSAEECGCNADFINIASAGPAQCKACPAGLDCPRSSTVQSFFSGESDLGEEFIPKIKEGYMSLAAAGLEVYQCVNSEACPGGKPGTCKGNSTGVACSECEEDQRWNGDECLPCEPFIRVAWFAVLACVCLAILLAHGFKLDYEMGVNGMLIFTFLMLFEVAGNFLQTLAIAGQMTLEWPQLLLDIFSVMEVFAFEATDLGISCIAGSAQLSQFTFQVSLFPGALLWLVCCNRILRLVGRVRTATQLMSSLGQIVMACFSAVSNLSLVPFMCFQHPNGQQSNLQMLSIICGSSDHAVMLVMGSSLGALLIAFWCVCVWLLWSLPRFSMNEKYHDYVAASQFLIDKFRLDAWWFGLPLLLRGALLSFPLMLFTNNPASQVISMTFILIIYMVFLSLAWPFKVPLLNAVETACGWALILLILGGALHMPKMDTEMLLSAAIVTVGSLLVALVVLLVSVLSVGCTGVRNLRASDATRFRLLDLAKLPDYDELADLIRESATHLVDLQHGSLTEELGTLAPFDLKLLHACMSMVVLEVIPGAETLTKKVTRSPSRIRRARSNASLGSARSRSGLSEDGDQRNRSNLSLDSKSGLSQEDESPIESPAEEVNQTVRSTSEQIGAPGGAPGGAPEEVPHCDQQDYDLVMVEF</sequence>
<feature type="transmembrane region" description="Helical" evidence="2">
    <location>
        <begin position="1005"/>
        <end position="1031"/>
    </location>
</feature>
<dbReference type="InterPro" id="IPR011641">
    <property type="entry name" value="Tyr-kin_ephrin_A/B_rcpt-like"/>
</dbReference>
<feature type="compositionally biased region" description="Low complexity" evidence="1">
    <location>
        <begin position="1129"/>
        <end position="1143"/>
    </location>
</feature>
<dbReference type="PANTHER" id="PTHR46967">
    <property type="entry name" value="INSULIN-LIKE GROWTH FACTOR BINDING PROTEIN,N-TERMINAL"/>
    <property type="match status" value="1"/>
</dbReference>
<keyword evidence="3" id="KW-0732">Signal</keyword>
<feature type="transmembrane region" description="Helical" evidence="2">
    <location>
        <begin position="922"/>
        <end position="942"/>
    </location>
</feature>
<feature type="chain" id="PRO_5032956687" description="Tyrosine-protein kinase ephrin type A/B receptor-like domain-containing protein" evidence="3">
    <location>
        <begin position="27"/>
        <end position="1217"/>
    </location>
</feature>
<keyword evidence="2" id="KW-1133">Transmembrane helix</keyword>
<feature type="transmembrane region" description="Helical" evidence="2">
    <location>
        <begin position="723"/>
        <end position="744"/>
    </location>
</feature>
<dbReference type="SUPFAM" id="SSF57184">
    <property type="entry name" value="Growth factor receptor domain"/>
    <property type="match status" value="1"/>
</dbReference>
<evidence type="ECO:0000256" key="3">
    <source>
        <dbReference type="SAM" id="SignalP"/>
    </source>
</evidence>
<dbReference type="PANTHER" id="PTHR46967:SF2">
    <property type="entry name" value="SUSHI, VON WILLEBRAND FACTOR TYPE A, EGF AND PENTRAXIN DOMAIN-CONTAINING PROTEIN 1-LIKE"/>
    <property type="match status" value="1"/>
</dbReference>
<evidence type="ECO:0000313" key="6">
    <source>
        <dbReference type="Proteomes" id="UP000604046"/>
    </source>
</evidence>
<dbReference type="InterPro" id="IPR009030">
    <property type="entry name" value="Growth_fac_rcpt_cys_sf"/>
</dbReference>
<accession>A0A812RD29</accession>
<feature type="signal peptide" evidence="3">
    <location>
        <begin position="1"/>
        <end position="26"/>
    </location>
</feature>
<feature type="transmembrane region" description="Helical" evidence="2">
    <location>
        <begin position="948"/>
        <end position="969"/>
    </location>
</feature>
<dbReference type="AlphaFoldDB" id="A0A812RD29"/>
<feature type="transmembrane region" description="Helical" evidence="2">
    <location>
        <begin position="868"/>
        <end position="893"/>
    </location>
</feature>
<keyword evidence="6" id="KW-1185">Reference proteome</keyword>